<dbReference type="Pfam" id="PF24432">
    <property type="entry name" value="DUF7555"/>
    <property type="match status" value="1"/>
</dbReference>
<keyword evidence="1" id="KW-0812">Transmembrane</keyword>
<organism evidence="2 3">
    <name type="scientific">Natronococcus pandeyae</name>
    <dbReference type="NCBI Taxonomy" id="2055836"/>
    <lineage>
        <taxon>Archaea</taxon>
        <taxon>Methanobacteriati</taxon>
        <taxon>Methanobacteriota</taxon>
        <taxon>Stenosarchaea group</taxon>
        <taxon>Halobacteria</taxon>
        <taxon>Halobacteriales</taxon>
        <taxon>Natrialbaceae</taxon>
        <taxon>Natronococcus</taxon>
    </lineage>
</organism>
<gene>
    <name evidence="2" type="ORF">CV102_17765</name>
</gene>
<dbReference type="InterPro" id="IPR055977">
    <property type="entry name" value="DUF7555"/>
</dbReference>
<proteinExistence type="predicted"/>
<name>A0A8J8Q1K6_9EURY</name>
<dbReference type="RefSeq" id="WP_148859326.1">
    <property type="nucleotide sequence ID" value="NZ_PHNJ01000011.1"/>
</dbReference>
<sequence length="132" mass="13978">MRLALVALDLVVAAAILVILAVGTTTVAAFGLGYGFVAVKHALFVLGLLVTGTAAVQLRTAVTRHPDKEDRQTMSPPDERTSHLRPLLERLLPDPWLLPPNDRCSDATKLGVAGLGVLLVSYLLEAIFGVGV</sequence>
<dbReference type="AlphaFoldDB" id="A0A8J8Q1K6"/>
<keyword evidence="3" id="KW-1185">Reference proteome</keyword>
<evidence type="ECO:0000256" key="1">
    <source>
        <dbReference type="SAM" id="Phobius"/>
    </source>
</evidence>
<keyword evidence="1" id="KW-0472">Membrane</keyword>
<evidence type="ECO:0000313" key="3">
    <source>
        <dbReference type="Proteomes" id="UP000766904"/>
    </source>
</evidence>
<comment type="caution">
    <text evidence="2">The sequence shown here is derived from an EMBL/GenBank/DDBJ whole genome shotgun (WGS) entry which is preliminary data.</text>
</comment>
<dbReference type="Proteomes" id="UP000766904">
    <property type="component" value="Unassembled WGS sequence"/>
</dbReference>
<feature type="transmembrane region" description="Helical" evidence="1">
    <location>
        <begin position="39"/>
        <end position="58"/>
    </location>
</feature>
<evidence type="ECO:0000313" key="2">
    <source>
        <dbReference type="EMBL" id="TYL37174.1"/>
    </source>
</evidence>
<feature type="transmembrane region" description="Helical" evidence="1">
    <location>
        <begin position="110"/>
        <end position="130"/>
    </location>
</feature>
<keyword evidence="1" id="KW-1133">Transmembrane helix</keyword>
<accession>A0A8J8Q1K6</accession>
<dbReference type="EMBL" id="PHNJ01000011">
    <property type="protein sequence ID" value="TYL37174.1"/>
    <property type="molecule type" value="Genomic_DNA"/>
</dbReference>
<protein>
    <submittedName>
        <fullName evidence="2">Uncharacterized protein</fullName>
    </submittedName>
</protein>
<reference evidence="2" key="1">
    <citation type="submission" date="2017-11" db="EMBL/GenBank/DDBJ databases">
        <authorList>
            <person name="Kajale S.C."/>
            <person name="Sharma A."/>
        </authorList>
    </citation>
    <scope>NUCLEOTIDE SEQUENCE</scope>
    <source>
        <strain evidence="2">LS1_42</strain>
    </source>
</reference>